<comment type="caution">
    <text evidence="1">The sequence shown here is derived from an EMBL/GenBank/DDBJ whole genome shotgun (WGS) entry which is preliminary data.</text>
</comment>
<reference evidence="2" key="1">
    <citation type="submission" date="2018-12" db="EMBL/GenBank/DDBJ databases">
        <title>Tengunoibacter tsumagoiensis gen. nov., sp. nov., Dictyobacter kobayashii sp. nov., D. alpinus sp. nov., and D. joshuensis sp. nov. and description of Dictyobacteraceae fam. nov. within the order Ktedonobacterales isolated from Tengu-no-mugimeshi.</title>
        <authorList>
            <person name="Wang C.M."/>
            <person name="Zheng Y."/>
            <person name="Sakai Y."/>
            <person name="Toyoda A."/>
            <person name="Minakuchi Y."/>
            <person name="Abe K."/>
            <person name="Yokota A."/>
            <person name="Yabe S."/>
        </authorList>
    </citation>
    <scope>NUCLEOTIDE SEQUENCE [LARGE SCALE GENOMIC DNA]</scope>
    <source>
        <strain evidence="2">S-27</strain>
    </source>
</reference>
<dbReference type="RefSeq" id="WP_126601026.1">
    <property type="nucleotide sequence ID" value="NZ_BIFQ01000002.1"/>
</dbReference>
<protein>
    <submittedName>
        <fullName evidence="1">Uncharacterized protein</fullName>
    </submittedName>
</protein>
<evidence type="ECO:0000313" key="1">
    <source>
        <dbReference type="EMBL" id="GCE08495.1"/>
    </source>
</evidence>
<dbReference type="EMBL" id="BIFQ01000002">
    <property type="protein sequence ID" value="GCE08495.1"/>
    <property type="molecule type" value="Genomic_DNA"/>
</dbReference>
<dbReference type="OrthoDB" id="155106at2"/>
<dbReference type="Proteomes" id="UP000287224">
    <property type="component" value="Unassembled WGS sequence"/>
</dbReference>
<organism evidence="1 2">
    <name type="scientific">Dictyobacter aurantiacus</name>
    <dbReference type="NCBI Taxonomy" id="1936993"/>
    <lineage>
        <taxon>Bacteria</taxon>
        <taxon>Bacillati</taxon>
        <taxon>Chloroflexota</taxon>
        <taxon>Ktedonobacteria</taxon>
        <taxon>Ktedonobacterales</taxon>
        <taxon>Dictyobacteraceae</taxon>
        <taxon>Dictyobacter</taxon>
    </lineage>
</organism>
<keyword evidence="2" id="KW-1185">Reference proteome</keyword>
<dbReference type="AlphaFoldDB" id="A0A401ZNQ8"/>
<evidence type="ECO:0000313" key="2">
    <source>
        <dbReference type="Proteomes" id="UP000287224"/>
    </source>
</evidence>
<accession>A0A401ZNQ8</accession>
<gene>
    <name evidence="1" type="ORF">KDAU_58240</name>
</gene>
<name>A0A401ZNQ8_9CHLR</name>
<proteinExistence type="predicted"/>
<sequence length="236" mass="26828">MTYTRRNLVEEKQEACQKIKQLAAICEQLHFHLDPIDWEQHGMRAIVYINGIEIAPLVEFNQFEVDYVLRRVRINLLAHAALQSVHGDADLKVLMWSPVDVTKPEEFLSLWIVTLETDERIAIAERIKDGQRVYEPYPFNGSDREQCVRLFGPPSEGDYQPGETVTLKEREREFTGEILYSIPPGKVVTSRKPNSRGYHASAGASSASTIAARYIVDCKDGFPHIVNQTQVSRQAS</sequence>